<dbReference type="Proteomes" id="UP000429607">
    <property type="component" value="Unassembled WGS sequence"/>
</dbReference>
<dbReference type="AlphaFoldDB" id="A0A6A3KRW5"/>
<gene>
    <name evidence="1" type="ORF">PR001_g17171</name>
    <name evidence="2" type="ORF">PR003_g18431</name>
</gene>
<evidence type="ECO:0000313" key="1">
    <source>
        <dbReference type="EMBL" id="KAE9006573.1"/>
    </source>
</evidence>
<comment type="caution">
    <text evidence="1">The sequence shown here is derived from an EMBL/GenBank/DDBJ whole genome shotgun (WGS) entry which is preliminary data.</text>
</comment>
<sequence>MACPQLVTLQLAFCSSRHSPPCGGDASFISIAQDLCCIEANRFFCATTDHTA</sequence>
<evidence type="ECO:0000313" key="3">
    <source>
        <dbReference type="Proteomes" id="UP000429607"/>
    </source>
</evidence>
<dbReference type="EMBL" id="QXFV01001410">
    <property type="protein sequence ID" value="KAE9006573.1"/>
    <property type="molecule type" value="Genomic_DNA"/>
</dbReference>
<protein>
    <submittedName>
        <fullName evidence="1">Uncharacterized protein</fullName>
    </submittedName>
</protein>
<name>A0A6A3KRW5_9STRA</name>
<keyword evidence="4" id="KW-1185">Reference proteome</keyword>
<proteinExistence type="predicted"/>
<dbReference type="EMBL" id="QXFT01001476">
    <property type="protein sequence ID" value="KAE9317614.1"/>
    <property type="molecule type" value="Genomic_DNA"/>
</dbReference>
<reference evidence="1 3" key="1">
    <citation type="submission" date="2018-09" db="EMBL/GenBank/DDBJ databases">
        <title>Genomic investigation of the strawberry pathogen Phytophthora fragariae indicates pathogenicity is determined by transcriptional variation in three key races.</title>
        <authorList>
            <person name="Adams T.M."/>
            <person name="Armitage A.D."/>
            <person name="Sobczyk M.K."/>
            <person name="Bates H.J."/>
            <person name="Dunwell J.M."/>
            <person name="Nellist C.F."/>
            <person name="Harrison R.J."/>
        </authorList>
    </citation>
    <scope>NUCLEOTIDE SEQUENCE [LARGE SCALE GENOMIC DNA]</scope>
    <source>
        <strain evidence="1 3">SCRP249</strain>
        <strain evidence="2 4">SCRP333</strain>
    </source>
</reference>
<evidence type="ECO:0000313" key="4">
    <source>
        <dbReference type="Proteomes" id="UP000434957"/>
    </source>
</evidence>
<dbReference type="Proteomes" id="UP000434957">
    <property type="component" value="Unassembled WGS sequence"/>
</dbReference>
<organism evidence="1 3">
    <name type="scientific">Phytophthora rubi</name>
    <dbReference type="NCBI Taxonomy" id="129364"/>
    <lineage>
        <taxon>Eukaryota</taxon>
        <taxon>Sar</taxon>
        <taxon>Stramenopiles</taxon>
        <taxon>Oomycota</taxon>
        <taxon>Peronosporomycetes</taxon>
        <taxon>Peronosporales</taxon>
        <taxon>Peronosporaceae</taxon>
        <taxon>Phytophthora</taxon>
    </lineage>
</organism>
<accession>A0A6A3KRW5</accession>
<evidence type="ECO:0000313" key="2">
    <source>
        <dbReference type="EMBL" id="KAE9317614.1"/>
    </source>
</evidence>